<name>A0ABN8LJR3_9CNID</name>
<keyword evidence="3" id="KW-1185">Reference proteome</keyword>
<dbReference type="Proteomes" id="UP001159427">
    <property type="component" value="Unassembled WGS sequence"/>
</dbReference>
<evidence type="ECO:0000256" key="1">
    <source>
        <dbReference type="SAM" id="MobiDB-lite"/>
    </source>
</evidence>
<evidence type="ECO:0000313" key="2">
    <source>
        <dbReference type="EMBL" id="CAH3015735.1"/>
    </source>
</evidence>
<evidence type="ECO:0000313" key="3">
    <source>
        <dbReference type="Proteomes" id="UP001159427"/>
    </source>
</evidence>
<dbReference type="EMBL" id="CALNXI010000028">
    <property type="protein sequence ID" value="CAH3015735.1"/>
    <property type="molecule type" value="Genomic_DNA"/>
</dbReference>
<proteinExistence type="predicted"/>
<accession>A0ABN8LJR3</accession>
<feature type="compositionally biased region" description="Acidic residues" evidence="1">
    <location>
        <begin position="94"/>
        <end position="119"/>
    </location>
</feature>
<comment type="caution">
    <text evidence="2">The sequence shown here is derived from an EMBL/GenBank/DDBJ whole genome shotgun (WGS) entry which is preliminary data.</text>
</comment>
<gene>
    <name evidence="2" type="ORF">PEVE_00020902</name>
</gene>
<reference evidence="2 3" key="1">
    <citation type="submission" date="2022-05" db="EMBL/GenBank/DDBJ databases">
        <authorList>
            <consortium name="Genoscope - CEA"/>
            <person name="William W."/>
        </authorList>
    </citation>
    <scope>NUCLEOTIDE SEQUENCE [LARGE SCALE GENOMIC DNA]</scope>
</reference>
<organism evidence="2 3">
    <name type="scientific">Porites evermanni</name>
    <dbReference type="NCBI Taxonomy" id="104178"/>
    <lineage>
        <taxon>Eukaryota</taxon>
        <taxon>Metazoa</taxon>
        <taxon>Cnidaria</taxon>
        <taxon>Anthozoa</taxon>
        <taxon>Hexacorallia</taxon>
        <taxon>Scleractinia</taxon>
        <taxon>Fungiina</taxon>
        <taxon>Poritidae</taxon>
        <taxon>Porites</taxon>
    </lineage>
</organism>
<protein>
    <submittedName>
        <fullName evidence="2">Uncharacterized protein</fullName>
    </submittedName>
</protein>
<feature type="region of interest" description="Disordered" evidence="1">
    <location>
        <begin position="88"/>
        <end position="119"/>
    </location>
</feature>
<sequence>MAEEIPSNSAAIIDGMSLVQKVNADRLSFGDVAHTVLNMALREGSQCKRIDLVFDTYKEISIKTVSAVLLLDVFALLTGCTDMCKLPNCNDQSPSEEEECRNESDEGDDDEELDSDDDY</sequence>